<feature type="region of interest" description="Disordered" evidence="1">
    <location>
        <begin position="1"/>
        <end position="31"/>
    </location>
</feature>
<name>A0AA39XE61_9PEZI</name>
<evidence type="ECO:0000313" key="2">
    <source>
        <dbReference type="EMBL" id="KAK0632308.1"/>
    </source>
</evidence>
<reference evidence="2" key="1">
    <citation type="submission" date="2023-06" db="EMBL/GenBank/DDBJ databases">
        <title>Genome-scale phylogeny and comparative genomics of the fungal order Sordariales.</title>
        <authorList>
            <consortium name="Lawrence Berkeley National Laboratory"/>
            <person name="Hensen N."/>
            <person name="Bonometti L."/>
            <person name="Westerberg I."/>
            <person name="Brannstrom I.O."/>
            <person name="Guillou S."/>
            <person name="Cros-Aarteil S."/>
            <person name="Calhoun S."/>
            <person name="Haridas S."/>
            <person name="Kuo A."/>
            <person name="Mondo S."/>
            <person name="Pangilinan J."/>
            <person name="Riley R."/>
            <person name="Labutti K."/>
            <person name="Andreopoulos B."/>
            <person name="Lipzen A."/>
            <person name="Chen C."/>
            <person name="Yanf M."/>
            <person name="Daum C."/>
            <person name="Ng V."/>
            <person name="Clum A."/>
            <person name="Steindorff A."/>
            <person name="Ohm R."/>
            <person name="Martin F."/>
            <person name="Silar P."/>
            <person name="Natvig D."/>
            <person name="Lalanne C."/>
            <person name="Gautier V."/>
            <person name="Ament-Velasquez S.L."/>
            <person name="Kruys A."/>
            <person name="Hutchinson M.I."/>
            <person name="Powell A.J."/>
            <person name="Barry K."/>
            <person name="Miller A.N."/>
            <person name="Grigoriev I.V."/>
            <person name="Debuchy R."/>
            <person name="Gladieux P."/>
            <person name="Thoren M.H."/>
            <person name="Johannesson H."/>
        </authorList>
    </citation>
    <scope>NUCLEOTIDE SEQUENCE</scope>
    <source>
        <strain evidence="2">CBS 606.72</strain>
    </source>
</reference>
<protein>
    <submittedName>
        <fullName evidence="2">Uncharacterized protein</fullName>
    </submittedName>
</protein>
<evidence type="ECO:0000313" key="3">
    <source>
        <dbReference type="Proteomes" id="UP001175000"/>
    </source>
</evidence>
<evidence type="ECO:0000256" key="1">
    <source>
        <dbReference type="SAM" id="MobiDB-lite"/>
    </source>
</evidence>
<dbReference type="EMBL" id="JAULSU010000001">
    <property type="protein sequence ID" value="KAK0632308.1"/>
    <property type="molecule type" value="Genomic_DNA"/>
</dbReference>
<dbReference type="AlphaFoldDB" id="A0AA39XE61"/>
<accession>A0AA39XE61</accession>
<dbReference type="Proteomes" id="UP001175000">
    <property type="component" value="Unassembled WGS sequence"/>
</dbReference>
<keyword evidence="3" id="KW-1185">Reference proteome</keyword>
<gene>
    <name evidence="2" type="ORF">B0T14DRAFT_29448</name>
</gene>
<comment type="caution">
    <text evidence="2">The sequence shown here is derived from an EMBL/GenBank/DDBJ whole genome shotgun (WGS) entry which is preliminary data.</text>
</comment>
<sequence length="217" mass="23488">MLLPMNRHQLPRNSLMKAPQLTGDDGDTPAGIAKVGTLRNLQQRGPRKSRGIGPTNIKTSCSRWPQWQAVTVGICPILVGDAPPLTTTVACLRLGPALRIIGARTFATRARCGRPHTSHRICFGATMSLAEPVPPCPHSGSANGLQGRGHQILVAQLLGVAEPTSHDFCEFERQAWDLMVRLLCELLRSFAMSPALSLPFALHFAEAQRVGSMSSRN</sequence>
<proteinExistence type="predicted"/>
<organism evidence="2 3">
    <name type="scientific">Immersiella caudata</name>
    <dbReference type="NCBI Taxonomy" id="314043"/>
    <lineage>
        <taxon>Eukaryota</taxon>
        <taxon>Fungi</taxon>
        <taxon>Dikarya</taxon>
        <taxon>Ascomycota</taxon>
        <taxon>Pezizomycotina</taxon>
        <taxon>Sordariomycetes</taxon>
        <taxon>Sordariomycetidae</taxon>
        <taxon>Sordariales</taxon>
        <taxon>Lasiosphaeriaceae</taxon>
        <taxon>Immersiella</taxon>
    </lineage>
</organism>